<evidence type="ECO:0000313" key="1">
    <source>
        <dbReference type="EMBL" id="ACS42391.1"/>
    </source>
</evidence>
<dbReference type="STRING" id="272630.MexAM1_META1p4768"/>
<keyword evidence="2" id="KW-1185">Reference proteome</keyword>
<name>C5ARQ3_METEA</name>
<dbReference type="Proteomes" id="UP000009081">
    <property type="component" value="Chromosome"/>
</dbReference>
<protein>
    <submittedName>
        <fullName evidence="1">Uncharacterized protein</fullName>
    </submittedName>
</protein>
<gene>
    <name evidence="1" type="ordered locus">MexAM1_META1p4768</name>
</gene>
<proteinExistence type="predicted"/>
<dbReference type="HOGENOM" id="CLU_3063309_0_0_5"/>
<dbReference type="EMBL" id="CP001510">
    <property type="protein sequence ID" value="ACS42391.1"/>
    <property type="molecule type" value="Genomic_DNA"/>
</dbReference>
<organism evidence="1 2">
    <name type="scientific">Methylorubrum extorquens (strain ATCC 14718 / DSM 1338 / JCM 2805 / NCIMB 9133 / AM1)</name>
    <name type="common">Methylobacterium extorquens</name>
    <dbReference type="NCBI Taxonomy" id="272630"/>
    <lineage>
        <taxon>Bacteria</taxon>
        <taxon>Pseudomonadati</taxon>
        <taxon>Pseudomonadota</taxon>
        <taxon>Alphaproteobacteria</taxon>
        <taxon>Hyphomicrobiales</taxon>
        <taxon>Methylobacteriaceae</taxon>
        <taxon>Methylorubrum</taxon>
    </lineage>
</organism>
<reference evidence="1 2" key="1">
    <citation type="journal article" date="2009" name="PLoS ONE">
        <title>Methylobacterium genome sequences: a reference blueprint to investigate microbial metabolism of C1 compounds from natural and industrial sources.</title>
        <authorList>
            <person name="Vuilleumier S."/>
            <person name="Chistoserdova L."/>
            <person name="Lee M.-C."/>
            <person name="Bringel F."/>
            <person name="Lajus A."/>
            <person name="Zhou Y."/>
            <person name="Gourion B."/>
            <person name="Barbe V."/>
            <person name="Chang J."/>
            <person name="Cruveiller S."/>
            <person name="Dossat C."/>
            <person name="Gillett W."/>
            <person name="Gruffaz C."/>
            <person name="Haugen E."/>
            <person name="Hourcade E."/>
            <person name="Levy R."/>
            <person name="Mangenot S."/>
            <person name="Muller E."/>
            <person name="Nadalig T."/>
            <person name="Pagni M."/>
            <person name="Penny C."/>
            <person name="Peyraud R."/>
            <person name="Robinson D.G."/>
            <person name="Roche D."/>
            <person name="Rouy Z."/>
            <person name="Saenampechek C."/>
            <person name="Salvignol G."/>
            <person name="Vallenet D."/>
            <person name="Wu Z."/>
            <person name="Marx C.J."/>
            <person name="Vorholt J.A."/>
            <person name="Olson M.V."/>
            <person name="Kaul R."/>
            <person name="Weissenbach J."/>
            <person name="Medigue C."/>
            <person name="Lidstrom M.E."/>
        </authorList>
    </citation>
    <scope>NUCLEOTIDE SEQUENCE [LARGE SCALE GENOMIC DNA]</scope>
    <source>
        <strain evidence="2">ATCC 14718 / DSM 1338 / JCM 2805 / NCIMB 9133 / AM1</strain>
    </source>
</reference>
<dbReference type="KEGG" id="mea:Mex_1p4768"/>
<sequence length="53" mass="5584">MMVDLVGVMPGLDRDAVLERLANRLDEHGRTPGGTEAAKLLGTVGRALIRLGA</sequence>
<evidence type="ECO:0000313" key="2">
    <source>
        <dbReference type="Proteomes" id="UP000009081"/>
    </source>
</evidence>
<dbReference type="AlphaFoldDB" id="C5ARQ3"/>
<accession>C5ARQ3</accession>